<proteinExistence type="predicted"/>
<reference evidence="1 2" key="1">
    <citation type="submission" date="2020-10" db="EMBL/GenBank/DDBJ databases">
        <authorList>
            <person name="Castelo-Branco R."/>
            <person name="Eusebio N."/>
            <person name="Adriana R."/>
            <person name="Vieira A."/>
            <person name="Brugerolle De Fraissinette N."/>
            <person name="Rezende De Castro R."/>
            <person name="Schneider M.P."/>
            <person name="Vasconcelos V."/>
            <person name="Leao P.N."/>
        </authorList>
    </citation>
    <scope>NUCLEOTIDE SEQUENCE [LARGE SCALE GENOMIC DNA]</scope>
    <source>
        <strain evidence="1 2">LEGE 00250</strain>
    </source>
</reference>
<accession>A0ABR9V9L5</accession>
<comment type="caution">
    <text evidence="1">The sequence shown here is derived from an EMBL/GenBank/DDBJ whole genome shotgun (WGS) entry which is preliminary data.</text>
</comment>
<dbReference type="EMBL" id="JADEWB010000011">
    <property type="protein sequence ID" value="MBE9235159.1"/>
    <property type="molecule type" value="Genomic_DNA"/>
</dbReference>
<keyword evidence="2" id="KW-1185">Reference proteome</keyword>
<protein>
    <submittedName>
        <fullName evidence="1">Uncharacterized protein</fullName>
    </submittedName>
</protein>
<dbReference type="RefSeq" id="WP_137667044.1">
    <property type="nucleotide sequence ID" value="NZ_JADEWB010000011.1"/>
</dbReference>
<name>A0ABR9V9L5_9CYAN</name>
<organism evidence="1 2">
    <name type="scientific">Sphaerospermopsis aphanizomenoides LEGE 00250</name>
    <dbReference type="NCBI Taxonomy" id="2777972"/>
    <lineage>
        <taxon>Bacteria</taxon>
        <taxon>Bacillati</taxon>
        <taxon>Cyanobacteriota</taxon>
        <taxon>Cyanophyceae</taxon>
        <taxon>Nostocales</taxon>
        <taxon>Aphanizomenonaceae</taxon>
        <taxon>Sphaerospermopsis</taxon>
        <taxon>Sphaerospermopsis aphanizomenoides</taxon>
    </lineage>
</organism>
<evidence type="ECO:0000313" key="2">
    <source>
        <dbReference type="Proteomes" id="UP000606776"/>
    </source>
</evidence>
<sequence>MVILFTRDFSVTHLQYPSFADKVEISRFDDGFLKTEVHWQSGYSASVLPLFDPSFYQYVATTHTSN</sequence>
<dbReference type="Proteomes" id="UP000606776">
    <property type="component" value="Unassembled WGS sequence"/>
</dbReference>
<gene>
    <name evidence="1" type="ORF">IQ227_03665</name>
</gene>
<evidence type="ECO:0000313" key="1">
    <source>
        <dbReference type="EMBL" id="MBE9235159.1"/>
    </source>
</evidence>